<reference evidence="2 3" key="1">
    <citation type="submission" date="2024-08" db="EMBL/GenBank/DDBJ databases">
        <authorList>
            <person name="Lu H."/>
        </authorList>
    </citation>
    <scope>NUCLEOTIDE SEQUENCE [LARGE SCALE GENOMIC DNA]</scope>
    <source>
        <strain evidence="2 3">BYS78W</strain>
    </source>
</reference>
<gene>
    <name evidence="2" type="ORF">ACG04R_19310</name>
</gene>
<comment type="caution">
    <text evidence="2">The sequence shown here is derived from an EMBL/GenBank/DDBJ whole genome shotgun (WGS) entry which is preliminary data.</text>
</comment>
<organism evidence="2 3">
    <name type="scientific">Pelomonas candidula</name>
    <dbReference type="NCBI Taxonomy" id="3299025"/>
    <lineage>
        <taxon>Bacteria</taxon>
        <taxon>Pseudomonadati</taxon>
        <taxon>Pseudomonadota</taxon>
        <taxon>Betaproteobacteria</taxon>
        <taxon>Burkholderiales</taxon>
        <taxon>Sphaerotilaceae</taxon>
        <taxon>Roseateles</taxon>
    </lineage>
</organism>
<keyword evidence="2" id="KW-0378">Hydrolase</keyword>
<evidence type="ECO:0000259" key="1">
    <source>
        <dbReference type="PROSITE" id="PS50263"/>
    </source>
</evidence>
<sequence>MSAAAPRWAISQPRMHWTLEANLAETVAALEAAAAAGAEGCVCTELALTGFHRRLPELLGGDALAAALARLCAACGRLGIAAVVGLPTRGEGGAVFNSHVYIDAAGRECGRVHKRGLTPSEATFFTPGRARGWTALGSVLATSVLCRETLDGAQLLPELRAALPTGDDRQRVIFWPSYIADSDVEQAALCEAYRAGAAELARELQAWVLQSNWAESLNEPSHRGFGAGVVVAPDGRISQVLARDAADVAPVTLHGR</sequence>
<dbReference type="InterPro" id="IPR003010">
    <property type="entry name" value="C-N_Hydrolase"/>
</dbReference>
<dbReference type="GO" id="GO:0016787">
    <property type="term" value="F:hydrolase activity"/>
    <property type="evidence" value="ECO:0007669"/>
    <property type="project" value="UniProtKB-KW"/>
</dbReference>
<evidence type="ECO:0000313" key="3">
    <source>
        <dbReference type="Proteomes" id="UP001606134"/>
    </source>
</evidence>
<dbReference type="EMBL" id="JBIGIC010000010">
    <property type="protein sequence ID" value="MFG6488843.1"/>
    <property type="molecule type" value="Genomic_DNA"/>
</dbReference>
<feature type="domain" description="CN hydrolase" evidence="1">
    <location>
        <begin position="6"/>
        <end position="255"/>
    </location>
</feature>
<keyword evidence="3" id="KW-1185">Reference proteome</keyword>
<dbReference type="RefSeq" id="WP_394414534.1">
    <property type="nucleotide sequence ID" value="NZ_JBIGIC010000010.1"/>
</dbReference>
<dbReference type="Pfam" id="PF00795">
    <property type="entry name" value="CN_hydrolase"/>
    <property type="match status" value="1"/>
</dbReference>
<dbReference type="Proteomes" id="UP001606134">
    <property type="component" value="Unassembled WGS sequence"/>
</dbReference>
<dbReference type="SUPFAM" id="SSF56317">
    <property type="entry name" value="Carbon-nitrogen hydrolase"/>
    <property type="match status" value="1"/>
</dbReference>
<name>A0ABW7HG05_9BURK</name>
<protein>
    <submittedName>
        <fullName evidence="2">Nitrilase-related carbon-nitrogen hydrolase</fullName>
    </submittedName>
</protein>
<dbReference type="Gene3D" id="3.60.110.10">
    <property type="entry name" value="Carbon-nitrogen hydrolase"/>
    <property type="match status" value="1"/>
</dbReference>
<dbReference type="PROSITE" id="PS50263">
    <property type="entry name" value="CN_HYDROLASE"/>
    <property type="match status" value="1"/>
</dbReference>
<proteinExistence type="predicted"/>
<dbReference type="InterPro" id="IPR036526">
    <property type="entry name" value="C-N_Hydrolase_sf"/>
</dbReference>
<evidence type="ECO:0000313" key="2">
    <source>
        <dbReference type="EMBL" id="MFG6488843.1"/>
    </source>
</evidence>
<accession>A0ABW7HG05</accession>